<evidence type="ECO:0000313" key="1">
    <source>
        <dbReference type="EMBL" id="MEO9247435.1"/>
    </source>
</evidence>
<reference evidence="1 2" key="1">
    <citation type="submission" date="2024-05" db="EMBL/GenBank/DDBJ databases">
        <authorList>
            <person name="Yi C."/>
        </authorList>
    </citation>
    <scope>NUCLEOTIDE SEQUENCE [LARGE SCALE GENOMIC DNA]</scope>
    <source>
        <strain evidence="1 2">XS13</strain>
    </source>
</reference>
<protein>
    <recommendedName>
        <fullName evidence="3">DUF222 domain-containing protein</fullName>
    </recommendedName>
</protein>
<organism evidence="1 2">
    <name type="scientific">Citricoccus nitrophenolicus</name>
    <dbReference type="NCBI Taxonomy" id="863575"/>
    <lineage>
        <taxon>Bacteria</taxon>
        <taxon>Bacillati</taxon>
        <taxon>Actinomycetota</taxon>
        <taxon>Actinomycetes</taxon>
        <taxon>Micrococcales</taxon>
        <taxon>Micrococcaceae</taxon>
        <taxon>Citricoccus</taxon>
    </lineage>
</organism>
<gene>
    <name evidence="1" type="ORF">ABDK96_07055</name>
</gene>
<keyword evidence="2" id="KW-1185">Reference proteome</keyword>
<proteinExistence type="predicted"/>
<dbReference type="Proteomes" id="UP001484097">
    <property type="component" value="Unassembled WGS sequence"/>
</dbReference>
<sequence length="87" mass="9548">MSDWRFEFTDGAHSAARDQAEVDLELRLDTCSARVGRAQSELQRAVGELIPLVQEAAAGGMPVDRVASFARIAAEDVQRILDTGRLY</sequence>
<evidence type="ECO:0000313" key="2">
    <source>
        <dbReference type="Proteomes" id="UP001484097"/>
    </source>
</evidence>
<dbReference type="EMBL" id="JBDXMX010000002">
    <property type="protein sequence ID" value="MEO9247435.1"/>
    <property type="molecule type" value="Genomic_DNA"/>
</dbReference>
<name>A0ABV0IIX4_9MICC</name>
<comment type="caution">
    <text evidence="1">The sequence shown here is derived from an EMBL/GenBank/DDBJ whole genome shotgun (WGS) entry which is preliminary data.</text>
</comment>
<accession>A0ABV0IIX4</accession>
<dbReference type="RefSeq" id="WP_309815760.1">
    <property type="nucleotide sequence ID" value="NZ_JBDXMX010000002.1"/>
</dbReference>
<evidence type="ECO:0008006" key="3">
    <source>
        <dbReference type="Google" id="ProtNLM"/>
    </source>
</evidence>